<evidence type="ECO:0000313" key="1">
    <source>
        <dbReference type="EMBL" id="KRG79301.1"/>
    </source>
</evidence>
<evidence type="ECO:0000313" key="2">
    <source>
        <dbReference type="Proteomes" id="UP000050956"/>
    </source>
</evidence>
<dbReference type="EMBL" id="LDJM01000005">
    <property type="protein sequence ID" value="KRG79301.1"/>
    <property type="molecule type" value="Genomic_DNA"/>
</dbReference>
<dbReference type="Proteomes" id="UP000050956">
    <property type="component" value="Unassembled WGS sequence"/>
</dbReference>
<accession>A0A0R0DC63</accession>
<comment type="caution">
    <text evidence="1">The sequence shown here is derived from an EMBL/GenBank/DDBJ whole genome shotgun (WGS) entry which is preliminary data.</text>
</comment>
<proteinExistence type="predicted"/>
<dbReference type="PATRIC" id="fig|336566.3.peg.2540"/>
<dbReference type="AlphaFoldDB" id="A0A0R0DC63"/>
<sequence>MTLALSISLAGLVACSHDPATTAAPEKSTSNGTRQAPRDAPTALLAVLGLIQDSQQLSDLSVEHVGRHMGQTLQQATDGSPRYGFGVRLDDSWNYGVLLDTQQKPRFELSFNPSDEAASMQPLCQLDYAAFAARLQGLGLQRSAVLGEHGRLQHETFSKPGLQVSVYPQGESAGNAQHLCVRMVSIP</sequence>
<organism evidence="1 2">
    <name type="scientific">Stenotrophomonas ginsengisoli</name>
    <dbReference type="NCBI Taxonomy" id="336566"/>
    <lineage>
        <taxon>Bacteria</taxon>
        <taxon>Pseudomonadati</taxon>
        <taxon>Pseudomonadota</taxon>
        <taxon>Gammaproteobacteria</taxon>
        <taxon>Lysobacterales</taxon>
        <taxon>Lysobacteraceae</taxon>
        <taxon>Stenotrophomonas</taxon>
    </lineage>
</organism>
<keyword evidence="2" id="KW-1185">Reference proteome</keyword>
<protein>
    <submittedName>
        <fullName evidence="1">Uncharacterized protein</fullName>
    </submittedName>
</protein>
<name>A0A0R0DC63_9GAMM</name>
<gene>
    <name evidence="1" type="ORF">ABB30_01320</name>
</gene>
<reference evidence="1 2" key="1">
    <citation type="submission" date="2015-05" db="EMBL/GenBank/DDBJ databases">
        <title>Genome sequencing and analysis of members of genus Stenotrophomonas.</title>
        <authorList>
            <person name="Patil P.P."/>
            <person name="Midha S."/>
            <person name="Patil P.B."/>
        </authorList>
    </citation>
    <scope>NUCLEOTIDE SEQUENCE [LARGE SCALE GENOMIC DNA]</scope>
    <source>
        <strain evidence="1 2">DSM 24757</strain>
    </source>
</reference>